<sequence>MSIQVPWSFMILSNTRCGRVLSSLRLFSDSPASLRMTCLMTRLMVPSLNNFCKGSNISSIYSFTDWMRGEADTSSTPNKTTPKHTKIGLKSFMFAVYSLTNYYSQY</sequence>
<proteinExistence type="predicted"/>
<reference evidence="1" key="1">
    <citation type="submission" date="2021-05" db="EMBL/GenBank/DDBJ databases">
        <authorList>
            <person name="Alioto T."/>
            <person name="Alioto T."/>
            <person name="Gomez Garrido J."/>
        </authorList>
    </citation>
    <scope>NUCLEOTIDE SEQUENCE</scope>
</reference>
<name>A0A8D8QKT2_9HEMI</name>
<organism evidence="1">
    <name type="scientific">Cacopsylla melanoneura</name>
    <dbReference type="NCBI Taxonomy" id="428564"/>
    <lineage>
        <taxon>Eukaryota</taxon>
        <taxon>Metazoa</taxon>
        <taxon>Ecdysozoa</taxon>
        <taxon>Arthropoda</taxon>
        <taxon>Hexapoda</taxon>
        <taxon>Insecta</taxon>
        <taxon>Pterygota</taxon>
        <taxon>Neoptera</taxon>
        <taxon>Paraneoptera</taxon>
        <taxon>Hemiptera</taxon>
        <taxon>Sternorrhyncha</taxon>
        <taxon>Psylloidea</taxon>
        <taxon>Psyllidae</taxon>
        <taxon>Psyllinae</taxon>
        <taxon>Cacopsylla</taxon>
    </lineage>
</organism>
<evidence type="ECO:0000313" key="1">
    <source>
        <dbReference type="EMBL" id="CAG6633741.1"/>
    </source>
</evidence>
<dbReference type="AlphaFoldDB" id="A0A8D8QKT2"/>
<dbReference type="EMBL" id="HBUF01083660">
    <property type="protein sequence ID" value="CAG6633741.1"/>
    <property type="molecule type" value="Transcribed_RNA"/>
</dbReference>
<accession>A0A8D8QKT2</accession>
<protein>
    <submittedName>
        <fullName evidence="1">Uncharacterized protein</fullName>
    </submittedName>
</protein>